<sequence length="672" mass="74128">MLYSKVLHQKREEGKNVKQDLFSPTSLGFLRVAVVVPELRVADIRYNTQIIIDALREAAARGSRLALFPELCITGYTCADLFYQSVLLQQASEALLAIAQAAAEAQIAAVVGLPMHLGGKLYNCAAFVSDGKVLGIVPKTYLPSTNEYYEERWFSSAKDCPLSEIQLGGESIPFGTDLLFSANNFSGCMFGIEICEDLWAVQPPSGSMVLAGATVILNPSASNEILGKTEYRRALIQQQAARCLAIYLYAGAGPGESTTDVVFSGGAYINENGRMLAETERFLFSTQMAVADVDVQSMNHERLRNSSFSSALPDRTYRTLAFNLPERAGASEQTELLRNDLTPTPFVPADPSQRAKHCQEIFHLQSMGLAKRLKHTGIKNITIALSGGLDSTLALLVVQQAFEILELPREGIVAITMPGFGTTNRTRSNAERLAESLGISLRQIPIRDAVLQHFKDIGHDPNLHNVTYENAQARERTQILMDIGNQVGGLAVGTGDLSELALGWCTYNADHMSMYHVNAGVPKTLVRYLIEWCAESVYSGVTSEVLHDINATPISPELLPLGENDALVQETEATIGPYLLHDFFLFQVVRHGFTPRKVYWLACQVFAKHHQPAEVLEWLKMFYQRFFAAQFKRSAMPDGPKVGSVALSPRGDWRMPSDASSALWRQELEELE</sequence>
<reference evidence="11 12" key="1">
    <citation type="journal article" date="2011" name="Stand. Genomic Sci.">
        <title>Non-contiguous finished genome sequence and contextual data of the filamentous soil bacterium Ktedonobacter racemifer type strain (SOSP1-21).</title>
        <authorList>
            <person name="Chang Y.J."/>
            <person name="Land M."/>
            <person name="Hauser L."/>
            <person name="Chertkov O."/>
            <person name="Del Rio T.G."/>
            <person name="Nolan M."/>
            <person name="Copeland A."/>
            <person name="Tice H."/>
            <person name="Cheng J.F."/>
            <person name="Lucas S."/>
            <person name="Han C."/>
            <person name="Goodwin L."/>
            <person name="Pitluck S."/>
            <person name="Ivanova N."/>
            <person name="Ovchinikova G."/>
            <person name="Pati A."/>
            <person name="Chen A."/>
            <person name="Palaniappan K."/>
            <person name="Mavromatis K."/>
            <person name="Liolios K."/>
            <person name="Brettin T."/>
            <person name="Fiebig A."/>
            <person name="Rohde M."/>
            <person name="Abt B."/>
            <person name="Goker M."/>
            <person name="Detter J.C."/>
            <person name="Woyke T."/>
            <person name="Bristow J."/>
            <person name="Eisen J.A."/>
            <person name="Markowitz V."/>
            <person name="Hugenholtz P."/>
            <person name="Kyrpides N.C."/>
            <person name="Klenk H.P."/>
            <person name="Lapidus A."/>
        </authorList>
    </citation>
    <scope>NUCLEOTIDE SEQUENCE [LARGE SCALE GENOMIC DNA]</scope>
    <source>
        <strain evidence="12">DSM 44963</strain>
    </source>
</reference>
<dbReference type="InterPro" id="IPR041856">
    <property type="entry name" value="NAD+_synth_C"/>
</dbReference>
<comment type="caution">
    <text evidence="11">The sequence shown here is derived from an EMBL/GenBank/DDBJ whole genome shotgun (WGS) entry which is preliminary data.</text>
</comment>
<dbReference type="Pfam" id="PF02540">
    <property type="entry name" value="NAD_synthase"/>
    <property type="match status" value="1"/>
</dbReference>
<feature type="binding site" evidence="7">
    <location>
        <position position="228"/>
    </location>
    <ligand>
        <name>L-glutamine</name>
        <dbReference type="ChEBI" id="CHEBI:58359"/>
    </ligand>
</feature>
<protein>
    <recommendedName>
        <fullName evidence="7 8">Glutamine-dependent NAD(+) synthetase</fullName>
        <ecNumber evidence="7 8">6.3.5.1</ecNumber>
    </recommendedName>
    <alternativeName>
        <fullName evidence="7 8">NAD(+) synthase [glutamine-hydrolyzing]</fullName>
    </alternativeName>
</protein>
<comment type="caution">
    <text evidence="7">Lacks conserved residue(s) required for the propagation of feature annotation.</text>
</comment>
<dbReference type="InterPro" id="IPR036526">
    <property type="entry name" value="C-N_Hydrolase_sf"/>
</dbReference>
<dbReference type="NCBIfam" id="NF002730">
    <property type="entry name" value="PRK02628.1"/>
    <property type="match status" value="1"/>
</dbReference>
<evidence type="ECO:0000313" key="12">
    <source>
        <dbReference type="Proteomes" id="UP000004508"/>
    </source>
</evidence>
<dbReference type="SUPFAM" id="SSF52402">
    <property type="entry name" value="Adenine nucleotide alpha hydrolases-like"/>
    <property type="match status" value="1"/>
</dbReference>
<dbReference type="InterPro" id="IPR014445">
    <property type="entry name" value="Gln-dep_NAD_synthase"/>
</dbReference>
<dbReference type="OrthoDB" id="9803818at2"/>
<dbReference type="EMBL" id="ADVG01000003">
    <property type="protein sequence ID" value="EFH83708.1"/>
    <property type="molecule type" value="Genomic_DNA"/>
</dbReference>
<feature type="active site" description="For glutaminase activity" evidence="7">
    <location>
        <position position="139"/>
    </location>
</feature>
<evidence type="ECO:0000256" key="5">
    <source>
        <dbReference type="ARBA" id="ARBA00022840"/>
    </source>
</evidence>
<feature type="binding site" evidence="7">
    <location>
        <begin position="384"/>
        <end position="391"/>
    </location>
    <ligand>
        <name>ATP</name>
        <dbReference type="ChEBI" id="CHEBI:30616"/>
    </ligand>
</feature>
<feature type="binding site" evidence="7">
    <location>
        <position position="632"/>
    </location>
    <ligand>
        <name>deamido-NAD(+)</name>
        <dbReference type="ChEBI" id="CHEBI:58437"/>
        <note>ligand shared between two neighboring subunits</note>
    </ligand>
</feature>
<keyword evidence="5 7" id="KW-0067">ATP-binding</keyword>
<dbReference type="RefSeq" id="WP_007914596.1">
    <property type="nucleotide sequence ID" value="NZ_ADVG01000003.1"/>
</dbReference>
<evidence type="ECO:0000256" key="7">
    <source>
        <dbReference type="HAMAP-Rule" id="MF_02090"/>
    </source>
</evidence>
<dbReference type="InParanoid" id="D6TTF7"/>
<feature type="active site" description="Proton acceptor; for glutaminase activity" evidence="7">
    <location>
        <position position="70"/>
    </location>
</feature>
<dbReference type="GO" id="GO:0005737">
    <property type="term" value="C:cytoplasm"/>
    <property type="evidence" value="ECO:0007669"/>
    <property type="project" value="InterPro"/>
</dbReference>
<dbReference type="GO" id="GO:0009435">
    <property type="term" value="P:NAD+ biosynthetic process"/>
    <property type="evidence" value="ECO:0007669"/>
    <property type="project" value="UniProtKB-UniRule"/>
</dbReference>
<evidence type="ECO:0000256" key="6">
    <source>
        <dbReference type="ARBA" id="ARBA00023027"/>
    </source>
</evidence>
<dbReference type="Pfam" id="PF00795">
    <property type="entry name" value="CN_hydrolase"/>
    <property type="match status" value="1"/>
</dbReference>
<feature type="binding site" evidence="7">
    <location>
        <begin position="504"/>
        <end position="507"/>
    </location>
    <ligand>
        <name>deamido-NAD(+)</name>
        <dbReference type="ChEBI" id="CHEBI:58437"/>
        <note>ligand shared between two neighboring subunits</note>
    </ligand>
</feature>
<dbReference type="NCBIfam" id="TIGR00552">
    <property type="entry name" value="nadE"/>
    <property type="match status" value="1"/>
</dbReference>
<dbReference type="InterPro" id="IPR014729">
    <property type="entry name" value="Rossmann-like_a/b/a_fold"/>
</dbReference>
<evidence type="ECO:0000256" key="8">
    <source>
        <dbReference type="PIRNR" id="PIRNR006630"/>
    </source>
</evidence>
<dbReference type="PANTHER" id="PTHR23090">
    <property type="entry name" value="NH 3 /GLUTAMINE-DEPENDENT NAD + SYNTHETASE"/>
    <property type="match status" value="1"/>
</dbReference>
<comment type="similarity">
    <text evidence="2 7 8">In the C-terminal section; belongs to the NAD synthetase family.</text>
</comment>
<dbReference type="PIRSF" id="PIRSF006630">
    <property type="entry name" value="NADS_GAT"/>
    <property type="match status" value="1"/>
</dbReference>
<evidence type="ECO:0000313" key="11">
    <source>
        <dbReference type="EMBL" id="EFH83708.1"/>
    </source>
</evidence>
<keyword evidence="6 7" id="KW-0520">NAD</keyword>
<dbReference type="GO" id="GO:0008795">
    <property type="term" value="F:NAD+ synthase activity"/>
    <property type="evidence" value="ECO:0007669"/>
    <property type="project" value="UniProtKB-UniRule"/>
</dbReference>
<evidence type="ECO:0000256" key="1">
    <source>
        <dbReference type="ARBA" id="ARBA00005188"/>
    </source>
</evidence>
<comment type="catalytic activity">
    <reaction evidence="7 8">
        <text>deamido-NAD(+) + L-glutamine + ATP + H2O = L-glutamate + AMP + diphosphate + NAD(+) + H(+)</text>
        <dbReference type="Rhea" id="RHEA:24384"/>
        <dbReference type="ChEBI" id="CHEBI:15377"/>
        <dbReference type="ChEBI" id="CHEBI:15378"/>
        <dbReference type="ChEBI" id="CHEBI:29985"/>
        <dbReference type="ChEBI" id="CHEBI:30616"/>
        <dbReference type="ChEBI" id="CHEBI:33019"/>
        <dbReference type="ChEBI" id="CHEBI:57540"/>
        <dbReference type="ChEBI" id="CHEBI:58359"/>
        <dbReference type="ChEBI" id="CHEBI:58437"/>
        <dbReference type="ChEBI" id="CHEBI:456215"/>
        <dbReference type="EC" id="6.3.5.1"/>
    </reaction>
</comment>
<evidence type="ECO:0000256" key="9">
    <source>
        <dbReference type="RuleBase" id="RU003811"/>
    </source>
</evidence>
<dbReference type="CDD" id="cd07570">
    <property type="entry name" value="GAT_Gln-NAD-synth"/>
    <property type="match status" value="1"/>
</dbReference>
<dbReference type="Proteomes" id="UP000004508">
    <property type="component" value="Unassembled WGS sequence"/>
</dbReference>
<organism evidence="11 12">
    <name type="scientific">Ktedonobacter racemifer DSM 44963</name>
    <dbReference type="NCBI Taxonomy" id="485913"/>
    <lineage>
        <taxon>Bacteria</taxon>
        <taxon>Bacillati</taxon>
        <taxon>Chloroflexota</taxon>
        <taxon>Ktedonobacteria</taxon>
        <taxon>Ktedonobacterales</taxon>
        <taxon>Ktedonobacteraceae</taxon>
        <taxon>Ktedonobacter</taxon>
    </lineage>
</organism>
<dbReference type="Gene3D" id="3.40.50.620">
    <property type="entry name" value="HUPs"/>
    <property type="match status" value="1"/>
</dbReference>
<dbReference type="GO" id="GO:0004359">
    <property type="term" value="F:glutaminase activity"/>
    <property type="evidence" value="ECO:0007669"/>
    <property type="project" value="InterPro"/>
</dbReference>
<keyword evidence="3 7" id="KW-0436">Ligase</keyword>
<keyword evidence="4 7" id="KW-0547">Nucleotide-binding</keyword>
<comment type="pathway">
    <text evidence="1 7 8">Cofactor biosynthesis; NAD(+) biosynthesis; NAD(+) from deamido-NAD(+) (L-Gln route): step 1/1.</text>
</comment>
<comment type="similarity">
    <text evidence="9">Belongs to the NAD synthetase family.</text>
</comment>
<evidence type="ECO:0000256" key="3">
    <source>
        <dbReference type="ARBA" id="ARBA00022598"/>
    </source>
</evidence>
<name>D6TTF7_KTERA</name>
<comment type="function">
    <text evidence="7">Catalyzes the ATP-dependent amidation of deamido-NAD to form NAD. Uses L-glutamine as a nitrogen source.</text>
</comment>
<dbReference type="Gene3D" id="1.10.10.1140">
    <property type="entry name" value="Glutamine-dependent NAD+ synthetase, C-terminal domain"/>
    <property type="match status" value="1"/>
</dbReference>
<dbReference type="PROSITE" id="PS50263">
    <property type="entry name" value="CN_HYDROLASE"/>
    <property type="match status" value="1"/>
</dbReference>
<feature type="binding site" evidence="7">
    <location>
        <position position="470"/>
    </location>
    <ligand>
        <name>deamido-NAD(+)</name>
        <dbReference type="ChEBI" id="CHEBI:58437"/>
        <note>ligand shared between two neighboring subunits</note>
    </ligand>
</feature>
<dbReference type="UniPathway" id="UPA00253">
    <property type="reaction ID" value="UER00334"/>
</dbReference>
<dbReference type="AlphaFoldDB" id="D6TTF7"/>
<evidence type="ECO:0000256" key="2">
    <source>
        <dbReference type="ARBA" id="ARBA00007145"/>
    </source>
</evidence>
<dbReference type="Gene3D" id="3.60.110.10">
    <property type="entry name" value="Carbon-nitrogen hydrolase"/>
    <property type="match status" value="1"/>
</dbReference>
<dbReference type="SUPFAM" id="SSF56317">
    <property type="entry name" value="Carbon-nitrogen hydrolase"/>
    <property type="match status" value="1"/>
</dbReference>
<feature type="binding site" evidence="7">
    <location>
        <position position="499"/>
    </location>
    <ligand>
        <name>deamido-NAD(+)</name>
        <dbReference type="ChEBI" id="CHEBI:58437"/>
        <note>ligand shared between two neighboring subunits</note>
    </ligand>
</feature>
<feature type="binding site" evidence="7">
    <location>
        <position position="494"/>
    </location>
    <ligand>
        <name>ATP</name>
        <dbReference type="ChEBI" id="CHEBI:30616"/>
    </ligand>
</feature>
<gene>
    <name evidence="7" type="primary">nadE</name>
    <name evidence="11" type="ORF">Krac_4703</name>
</gene>
<evidence type="ECO:0000256" key="4">
    <source>
        <dbReference type="ARBA" id="ARBA00022741"/>
    </source>
</evidence>
<evidence type="ECO:0000259" key="10">
    <source>
        <dbReference type="PROSITE" id="PS50263"/>
    </source>
</evidence>
<dbReference type="HAMAP" id="MF_02090">
    <property type="entry name" value="NadE_glutamine_dep"/>
    <property type="match status" value="1"/>
</dbReference>
<keyword evidence="12" id="KW-1185">Reference proteome</keyword>
<dbReference type="InterPro" id="IPR022310">
    <property type="entry name" value="NAD/GMP_synthase"/>
</dbReference>
<feature type="active site" description="Nucleophile; for glutaminase activity" evidence="7">
    <location>
        <position position="195"/>
    </location>
</feature>
<dbReference type="STRING" id="485913.Krac_4703"/>
<dbReference type="eggNOG" id="COG0388">
    <property type="taxonomic scope" value="Bacteria"/>
</dbReference>
<proteinExistence type="inferred from homology"/>
<dbReference type="EC" id="6.3.5.1" evidence="7 8"/>
<accession>D6TTF7</accession>
<feature type="binding site" evidence="7">
    <location>
        <position position="222"/>
    </location>
    <ligand>
        <name>L-glutamine</name>
        <dbReference type="ChEBI" id="CHEBI:58359"/>
    </ligand>
</feature>
<dbReference type="InterPro" id="IPR003010">
    <property type="entry name" value="C-N_Hydrolase"/>
</dbReference>
<dbReference type="GO" id="GO:0003952">
    <property type="term" value="F:NAD+ synthase (glutamine-hydrolyzing) activity"/>
    <property type="evidence" value="ECO:0007669"/>
    <property type="project" value="UniProtKB-UniRule"/>
</dbReference>
<dbReference type="InterPro" id="IPR003694">
    <property type="entry name" value="NAD_synthase"/>
</dbReference>
<dbReference type="GO" id="GO:0005524">
    <property type="term" value="F:ATP binding"/>
    <property type="evidence" value="ECO:0007669"/>
    <property type="project" value="UniProtKB-UniRule"/>
</dbReference>
<dbReference type="PANTHER" id="PTHR23090:SF9">
    <property type="entry name" value="GLUTAMINE-DEPENDENT NAD(+) SYNTHETASE"/>
    <property type="match status" value="1"/>
</dbReference>
<dbReference type="eggNOG" id="COG0171">
    <property type="taxonomic scope" value="Bacteria"/>
</dbReference>
<feature type="domain" description="CN hydrolase" evidence="10">
    <location>
        <begin position="30"/>
        <end position="295"/>
    </location>
</feature>
<dbReference type="CDD" id="cd00553">
    <property type="entry name" value="NAD_synthase"/>
    <property type="match status" value="1"/>
</dbReference>